<protein>
    <submittedName>
        <fullName evidence="1">Uncharacterized protein</fullName>
    </submittedName>
</protein>
<gene>
    <name evidence="1" type="ORF">PDJAM_G00198850</name>
</gene>
<organism evidence="1 2">
    <name type="scientific">Pangasius djambal</name>
    <dbReference type="NCBI Taxonomy" id="1691987"/>
    <lineage>
        <taxon>Eukaryota</taxon>
        <taxon>Metazoa</taxon>
        <taxon>Chordata</taxon>
        <taxon>Craniata</taxon>
        <taxon>Vertebrata</taxon>
        <taxon>Euteleostomi</taxon>
        <taxon>Actinopterygii</taxon>
        <taxon>Neopterygii</taxon>
        <taxon>Teleostei</taxon>
        <taxon>Ostariophysi</taxon>
        <taxon>Siluriformes</taxon>
        <taxon>Pangasiidae</taxon>
        <taxon>Pangasius</taxon>
    </lineage>
</organism>
<dbReference type="EMBL" id="CM040978">
    <property type="protein sequence ID" value="MCJ8731379.1"/>
    <property type="molecule type" value="Genomic_DNA"/>
</dbReference>
<reference evidence="1" key="1">
    <citation type="submission" date="2020-02" db="EMBL/GenBank/DDBJ databases">
        <title>Genome sequencing of the panga catfish, Pangasius djambal.</title>
        <authorList>
            <person name="Wen M."/>
            <person name="Zahm M."/>
            <person name="Roques C."/>
            <person name="Cabau C."/>
            <person name="Klopp C."/>
            <person name="Donnadieu C."/>
            <person name="Jouanno E."/>
            <person name="Avarre J.-C."/>
            <person name="Campet M."/>
            <person name="Ha T."/>
            <person name="Dugue R."/>
            <person name="Lampietro C."/>
            <person name="Louis A."/>
            <person name="Herpin A."/>
            <person name="Echchiki A."/>
            <person name="Berthelot C."/>
            <person name="Parey E."/>
            <person name="Roest-Crollius H."/>
            <person name="Braasch I."/>
            <person name="Postlethwait J.H."/>
            <person name="Bobe J."/>
            <person name="Montfort J."/>
            <person name="Bouchez O."/>
            <person name="Begum T."/>
            <person name="Schartl M."/>
            <person name="Gustiano R."/>
            <person name="Guiguen Y."/>
        </authorList>
    </citation>
    <scope>NUCLEOTIDE SEQUENCE</scope>
    <source>
        <strain evidence="1">Pdj_M5554</strain>
    </source>
</reference>
<accession>A0ACC5Y6P9</accession>
<dbReference type="Proteomes" id="UP000830395">
    <property type="component" value="Chromosome 4"/>
</dbReference>
<evidence type="ECO:0000313" key="1">
    <source>
        <dbReference type="EMBL" id="MCJ8731379.1"/>
    </source>
</evidence>
<comment type="caution">
    <text evidence="1">The sequence shown here is derived from an EMBL/GenBank/DDBJ whole genome shotgun (WGS) entry which is preliminary data.</text>
</comment>
<proteinExistence type="predicted"/>
<feature type="non-terminal residue" evidence="1">
    <location>
        <position position="177"/>
    </location>
</feature>
<name>A0ACC5Y6P9_9TELE</name>
<sequence>MSEPESDKEREWQRELVRKSETLKQTCPQQREREREKETQLLDSCSYLVVMFMTKKTCEQPKGLKQHLIQKLLYCTGEMEHFHTYMQDQAFLMQLLEWLLRGVSGVIMVNNPLSGALILIALSFASPWQALLGSLGLLSSTVMAILIGQEQAEVSRGEHGYNGMLVALLIGVFSNAG</sequence>
<keyword evidence="2" id="KW-1185">Reference proteome</keyword>
<evidence type="ECO:0000313" key="2">
    <source>
        <dbReference type="Proteomes" id="UP000830395"/>
    </source>
</evidence>